<dbReference type="Proteomes" id="UP000811899">
    <property type="component" value="Unassembled WGS sequence"/>
</dbReference>
<sequence length="179" mass="19929">MIIRVNDITDKVRRITAVEEIAEHPVLKALQDDGECTFRSPLSLEFSIVREYDHIRVEGVVSVNVTLACSRCLAAYETGLKSEFTIFYSKSKDRFTPDEEVELGEKELVSAYYEGDEIDVAPEIADHVLIELPLKPLCTTSCQGLCSTCGADLNTTTCRCSETSTGFAFSALKNFKVER</sequence>
<protein>
    <submittedName>
        <fullName evidence="1">DUF177 domain-containing protein</fullName>
    </submittedName>
</protein>
<dbReference type="Pfam" id="PF02620">
    <property type="entry name" value="YceD"/>
    <property type="match status" value="1"/>
</dbReference>
<comment type="caution">
    <text evidence="1">The sequence shown here is derived from an EMBL/GenBank/DDBJ whole genome shotgun (WGS) entry which is preliminary data.</text>
</comment>
<organism evidence="1 2">
    <name type="scientific">Geoanaerobacter pelophilus</name>
    <dbReference type="NCBI Taxonomy" id="60036"/>
    <lineage>
        <taxon>Bacteria</taxon>
        <taxon>Pseudomonadati</taxon>
        <taxon>Thermodesulfobacteriota</taxon>
        <taxon>Desulfuromonadia</taxon>
        <taxon>Geobacterales</taxon>
        <taxon>Geobacteraceae</taxon>
        <taxon>Geoanaerobacter</taxon>
    </lineage>
</organism>
<proteinExistence type="predicted"/>
<accession>A0AAW4L6J1</accession>
<reference evidence="1 2" key="1">
    <citation type="submission" date="2021-05" db="EMBL/GenBank/DDBJ databases">
        <title>The draft genome of Geobacter pelophilus DSM 12255.</title>
        <authorList>
            <person name="Xu Z."/>
            <person name="Masuda Y."/>
            <person name="Itoh H."/>
            <person name="Senoo K."/>
        </authorList>
    </citation>
    <scope>NUCLEOTIDE SEQUENCE [LARGE SCALE GENOMIC DNA]</scope>
    <source>
        <strain evidence="1 2">DSM 12255</strain>
    </source>
</reference>
<dbReference type="EMBL" id="JAHCVJ010000007">
    <property type="protein sequence ID" value="MBT0665792.1"/>
    <property type="molecule type" value="Genomic_DNA"/>
</dbReference>
<keyword evidence="2" id="KW-1185">Reference proteome</keyword>
<dbReference type="RefSeq" id="WP_214172565.1">
    <property type="nucleotide sequence ID" value="NZ_JAHCVJ010000007.1"/>
</dbReference>
<dbReference type="PANTHER" id="PTHR34374">
    <property type="entry name" value="LARGE RIBOSOMAL RNA SUBUNIT ACCUMULATION PROTEIN YCED HOMOLOG 1, CHLOROPLASTIC"/>
    <property type="match status" value="1"/>
</dbReference>
<dbReference type="InterPro" id="IPR003772">
    <property type="entry name" value="YceD"/>
</dbReference>
<name>A0AAW4L6J1_9BACT</name>
<dbReference type="PANTHER" id="PTHR34374:SF1">
    <property type="entry name" value="LARGE RIBOSOMAL RNA SUBUNIT ACCUMULATION PROTEIN YCED HOMOLOG 1, CHLOROPLASTIC"/>
    <property type="match status" value="1"/>
</dbReference>
<gene>
    <name evidence="1" type="ORF">KI809_15895</name>
</gene>
<evidence type="ECO:0000313" key="1">
    <source>
        <dbReference type="EMBL" id="MBT0665792.1"/>
    </source>
</evidence>
<evidence type="ECO:0000313" key="2">
    <source>
        <dbReference type="Proteomes" id="UP000811899"/>
    </source>
</evidence>
<dbReference type="AlphaFoldDB" id="A0AAW4L6J1"/>